<reference evidence="8 9" key="1">
    <citation type="submission" date="2020-11" db="EMBL/GenBank/DDBJ databases">
        <title>Pseudonocardia abyssalis sp. nov. and Pseudonocardia oceani sp. nov., description and phylogenomic analysis of two novel actinomycetes isolated from the deep Southern Ocean.</title>
        <authorList>
            <person name="Parra J."/>
        </authorList>
    </citation>
    <scope>NUCLEOTIDE SEQUENCE [LARGE SCALE GENOMIC DNA]</scope>
    <source>
        <strain evidence="8 9">KRD-168</strain>
    </source>
</reference>
<comment type="subcellular location">
    <subcellularLocation>
        <location evidence="1">Endomembrane system</location>
        <topology evidence="1">Multi-pass membrane protein</topology>
    </subcellularLocation>
</comment>
<evidence type="ECO:0000256" key="3">
    <source>
        <dbReference type="ARBA" id="ARBA00022989"/>
    </source>
</evidence>
<name>A0ABS6V0E3_9PSEU</name>
<feature type="region of interest" description="Disordered" evidence="5">
    <location>
        <begin position="1"/>
        <end position="24"/>
    </location>
</feature>
<evidence type="ECO:0000256" key="2">
    <source>
        <dbReference type="ARBA" id="ARBA00022692"/>
    </source>
</evidence>
<dbReference type="Pfam" id="PF02656">
    <property type="entry name" value="DUF202"/>
    <property type="match status" value="1"/>
</dbReference>
<accession>A0ABS6V0E3</accession>
<dbReference type="EMBL" id="JADQDK010000001">
    <property type="protein sequence ID" value="MBW0137974.1"/>
    <property type="molecule type" value="Genomic_DNA"/>
</dbReference>
<evidence type="ECO:0000259" key="7">
    <source>
        <dbReference type="Pfam" id="PF02656"/>
    </source>
</evidence>
<dbReference type="InterPro" id="IPR003807">
    <property type="entry name" value="DUF202"/>
</dbReference>
<feature type="transmembrane region" description="Helical" evidence="6">
    <location>
        <begin position="55"/>
        <end position="75"/>
    </location>
</feature>
<gene>
    <name evidence="8" type="ORF">I4I81_27450</name>
</gene>
<evidence type="ECO:0000256" key="5">
    <source>
        <dbReference type="SAM" id="MobiDB-lite"/>
    </source>
</evidence>
<keyword evidence="2 6" id="KW-0812">Transmembrane</keyword>
<dbReference type="Proteomes" id="UP000694287">
    <property type="component" value="Unassembled WGS sequence"/>
</dbReference>
<organism evidence="8 9">
    <name type="scientific">Pseudonocardia abyssalis</name>
    <dbReference type="NCBI Taxonomy" id="2792008"/>
    <lineage>
        <taxon>Bacteria</taxon>
        <taxon>Bacillati</taxon>
        <taxon>Actinomycetota</taxon>
        <taxon>Actinomycetes</taxon>
        <taxon>Pseudonocardiales</taxon>
        <taxon>Pseudonocardiaceae</taxon>
        <taxon>Pseudonocardia</taxon>
    </lineage>
</organism>
<comment type="caution">
    <text evidence="8">The sequence shown here is derived from an EMBL/GenBank/DDBJ whole genome shotgun (WGS) entry which is preliminary data.</text>
</comment>
<feature type="transmembrane region" description="Helical" evidence="6">
    <location>
        <begin position="95"/>
        <end position="115"/>
    </location>
</feature>
<feature type="compositionally biased region" description="Basic and acidic residues" evidence="5">
    <location>
        <begin position="14"/>
        <end position="24"/>
    </location>
</feature>
<sequence>MTRPHRTAAGVRGGRSDRPGRQAERTGLAWERTALALLVNGSLLLLRHSATGGPAVLAAVIATVAALATAALGLLRARRIRAAAHRVPVERGAMWTVGVLVIGVGAAVGAAELLFRA</sequence>
<keyword evidence="3 6" id="KW-1133">Transmembrane helix</keyword>
<keyword evidence="4 6" id="KW-0472">Membrane</keyword>
<evidence type="ECO:0000313" key="9">
    <source>
        <dbReference type="Proteomes" id="UP000694287"/>
    </source>
</evidence>
<evidence type="ECO:0000256" key="6">
    <source>
        <dbReference type="SAM" id="Phobius"/>
    </source>
</evidence>
<evidence type="ECO:0000256" key="4">
    <source>
        <dbReference type="ARBA" id="ARBA00023136"/>
    </source>
</evidence>
<keyword evidence="9" id="KW-1185">Reference proteome</keyword>
<feature type="domain" description="DUF202" evidence="7">
    <location>
        <begin position="18"/>
        <end position="81"/>
    </location>
</feature>
<proteinExistence type="predicted"/>
<evidence type="ECO:0000256" key="1">
    <source>
        <dbReference type="ARBA" id="ARBA00004127"/>
    </source>
</evidence>
<protein>
    <submittedName>
        <fullName evidence="8">DUF202 domain-containing protein</fullName>
    </submittedName>
</protein>
<evidence type="ECO:0000313" key="8">
    <source>
        <dbReference type="EMBL" id="MBW0137974.1"/>
    </source>
</evidence>
<dbReference type="RefSeq" id="WP_218602103.1">
    <property type="nucleotide sequence ID" value="NZ_JADQDJ010000047.1"/>
</dbReference>